<accession>A0AAN9J6N1</accession>
<protein>
    <submittedName>
        <fullName evidence="1">Uncharacterized protein</fullName>
    </submittedName>
</protein>
<dbReference type="AlphaFoldDB" id="A0AAN9J6N1"/>
<evidence type="ECO:0000313" key="2">
    <source>
        <dbReference type="Proteomes" id="UP001372338"/>
    </source>
</evidence>
<organism evidence="1 2">
    <name type="scientific">Crotalaria pallida</name>
    <name type="common">Smooth rattlebox</name>
    <name type="synonym">Crotalaria striata</name>
    <dbReference type="NCBI Taxonomy" id="3830"/>
    <lineage>
        <taxon>Eukaryota</taxon>
        <taxon>Viridiplantae</taxon>
        <taxon>Streptophyta</taxon>
        <taxon>Embryophyta</taxon>
        <taxon>Tracheophyta</taxon>
        <taxon>Spermatophyta</taxon>
        <taxon>Magnoliopsida</taxon>
        <taxon>eudicotyledons</taxon>
        <taxon>Gunneridae</taxon>
        <taxon>Pentapetalae</taxon>
        <taxon>rosids</taxon>
        <taxon>fabids</taxon>
        <taxon>Fabales</taxon>
        <taxon>Fabaceae</taxon>
        <taxon>Papilionoideae</taxon>
        <taxon>50 kb inversion clade</taxon>
        <taxon>genistoids sensu lato</taxon>
        <taxon>core genistoids</taxon>
        <taxon>Crotalarieae</taxon>
        <taxon>Crotalaria</taxon>
    </lineage>
</organism>
<name>A0AAN9J6N1_CROPI</name>
<comment type="caution">
    <text evidence="1">The sequence shown here is derived from an EMBL/GenBank/DDBJ whole genome shotgun (WGS) entry which is preliminary data.</text>
</comment>
<reference evidence="1 2" key="1">
    <citation type="submission" date="2024-01" db="EMBL/GenBank/DDBJ databases">
        <title>The genomes of 5 underutilized Papilionoideae crops provide insights into root nodulation and disease resistanc.</title>
        <authorList>
            <person name="Yuan L."/>
        </authorList>
    </citation>
    <scope>NUCLEOTIDE SEQUENCE [LARGE SCALE GENOMIC DNA]</scope>
    <source>
        <strain evidence="1">ZHUSHIDOU_FW_LH</strain>
        <tissue evidence="1">Leaf</tissue>
    </source>
</reference>
<sequence>MGSSLICIGRNTVHELFTWFRAIIIISSGSVPQTLAGLIFGLLFHLSATVCVCESTDHSACQIIDLISTK</sequence>
<dbReference type="EMBL" id="JAYWIO010000001">
    <property type="protein sequence ID" value="KAK7292501.1"/>
    <property type="molecule type" value="Genomic_DNA"/>
</dbReference>
<proteinExistence type="predicted"/>
<gene>
    <name evidence="1" type="ORF">RIF29_08282</name>
</gene>
<evidence type="ECO:0000313" key="1">
    <source>
        <dbReference type="EMBL" id="KAK7292501.1"/>
    </source>
</evidence>
<dbReference type="Proteomes" id="UP001372338">
    <property type="component" value="Unassembled WGS sequence"/>
</dbReference>
<keyword evidence="2" id="KW-1185">Reference proteome</keyword>